<name>A0A5B9P3N0_9BACT</name>
<dbReference type="RefSeq" id="WP_075085368.1">
    <property type="nucleotide sequence ID" value="NZ_CP042912.1"/>
</dbReference>
<evidence type="ECO:0000313" key="1">
    <source>
        <dbReference type="EMBL" id="QEG21008.1"/>
    </source>
</evidence>
<organism evidence="1 2">
    <name type="scientific">Mariniblastus fucicola</name>
    <dbReference type="NCBI Taxonomy" id="980251"/>
    <lineage>
        <taxon>Bacteria</taxon>
        <taxon>Pseudomonadati</taxon>
        <taxon>Planctomycetota</taxon>
        <taxon>Planctomycetia</taxon>
        <taxon>Pirellulales</taxon>
        <taxon>Pirellulaceae</taxon>
        <taxon>Mariniblastus</taxon>
    </lineage>
</organism>
<reference evidence="1 2" key="1">
    <citation type="submission" date="2019-08" db="EMBL/GenBank/DDBJ databases">
        <title>Deep-cultivation of Planctomycetes and their phenomic and genomic characterization uncovers novel biology.</title>
        <authorList>
            <person name="Wiegand S."/>
            <person name="Jogler M."/>
            <person name="Boedeker C."/>
            <person name="Pinto D."/>
            <person name="Vollmers J."/>
            <person name="Rivas-Marin E."/>
            <person name="Kohn T."/>
            <person name="Peeters S.H."/>
            <person name="Heuer A."/>
            <person name="Rast P."/>
            <person name="Oberbeckmann S."/>
            <person name="Bunk B."/>
            <person name="Jeske O."/>
            <person name="Meyerdierks A."/>
            <person name="Storesund J.E."/>
            <person name="Kallscheuer N."/>
            <person name="Luecker S."/>
            <person name="Lage O.M."/>
            <person name="Pohl T."/>
            <person name="Merkel B.J."/>
            <person name="Hornburger P."/>
            <person name="Mueller R.-W."/>
            <person name="Bruemmer F."/>
            <person name="Labrenz M."/>
            <person name="Spormann A.M."/>
            <person name="Op den Camp H."/>
            <person name="Overmann J."/>
            <person name="Amann R."/>
            <person name="Jetten M.S.M."/>
            <person name="Mascher T."/>
            <person name="Medema M.H."/>
            <person name="Devos D.P."/>
            <person name="Kaster A.-K."/>
            <person name="Ovreas L."/>
            <person name="Rohde M."/>
            <person name="Galperin M.Y."/>
            <person name="Jogler C."/>
        </authorList>
    </citation>
    <scope>NUCLEOTIDE SEQUENCE [LARGE SCALE GENOMIC DNA]</scope>
    <source>
        <strain evidence="1 2">FC18</strain>
    </source>
</reference>
<gene>
    <name evidence="1" type="ORF">MFFC18_08600</name>
</gene>
<dbReference type="KEGG" id="mff:MFFC18_08600"/>
<proteinExistence type="predicted"/>
<dbReference type="Proteomes" id="UP000322214">
    <property type="component" value="Chromosome"/>
</dbReference>
<evidence type="ECO:0000313" key="2">
    <source>
        <dbReference type="Proteomes" id="UP000322214"/>
    </source>
</evidence>
<keyword evidence="2" id="KW-1185">Reference proteome</keyword>
<dbReference type="EMBL" id="CP042912">
    <property type="protein sequence ID" value="QEG21008.1"/>
    <property type="molecule type" value="Genomic_DNA"/>
</dbReference>
<dbReference type="STRING" id="980251.GCA_001642875_03141"/>
<dbReference type="OrthoDB" id="291782at2"/>
<dbReference type="AlphaFoldDB" id="A0A5B9P3N0"/>
<protein>
    <recommendedName>
        <fullName evidence="3">DUF932 domain-containing protein</fullName>
    </recommendedName>
</protein>
<accession>A0A5B9P3N0</accession>
<sequence>MANGTLINHCGARLVTKGDLERIPAPPPTDSWFPIRHFDVLEAVEETIQEASFEIKACRFAISKQNCRFFGVLDLKSELADGVSLSVGIRNSNDKTFPIGFCIGNRTFVCDNLAFSSEVIISKRHTRFGESRFREGIAEAIGQLSSYQHLEAKRIELLQHLPLSETKAESLMLQAWDKKLIGSRKLRPLLDEWRNPSFEEFEPRNGWSMLSAFTHVAKDRQRRYPHRAAYEVMQFQNLLAA</sequence>
<evidence type="ECO:0008006" key="3">
    <source>
        <dbReference type="Google" id="ProtNLM"/>
    </source>
</evidence>